<sequence length="271" mass="30477">MNDFEVSREWYDWVGQDSFQGLPHQNLRNHIIELEDLVSRSEQNEVSEYHMLCKILPYSISGDTFSWFSQLQPGSLTSWEDIERAFLYKFLDEAEATREKEKNDKWDKLVESWQIKREDQIPRELVHYIMAEGNKQHGSGELNRVEEADISDTASASIIITTSSSINGTTSMLTNSTTSMSIDGKTSTSTSGTTSTSIDGTTSTSTNGTTSTSIDGTTLGMIDNTISASINKNTCCRLTLLKSLKVRVVLRTLQTRHWRAPMNQAIIFPQI</sequence>
<protein>
    <recommendedName>
        <fullName evidence="4">Retrotransposon gag domain-containing protein</fullName>
    </recommendedName>
</protein>
<accession>A0ABQ7L1J5</accession>
<keyword evidence="3" id="KW-1185">Reference proteome</keyword>
<reference evidence="2 3" key="1">
    <citation type="submission" date="2021-03" db="EMBL/GenBank/DDBJ databases">
        <authorList>
            <person name="King G.J."/>
            <person name="Bancroft I."/>
            <person name="Baten A."/>
            <person name="Bloomfield J."/>
            <person name="Borpatragohain P."/>
            <person name="He Z."/>
            <person name="Irish N."/>
            <person name="Irwin J."/>
            <person name="Liu K."/>
            <person name="Mauleon R.P."/>
            <person name="Moore J."/>
            <person name="Morris R."/>
            <person name="Ostergaard L."/>
            <person name="Wang B."/>
            <person name="Wells R."/>
        </authorList>
    </citation>
    <scope>NUCLEOTIDE SEQUENCE [LARGE SCALE GENOMIC DNA]</scope>
    <source>
        <strain evidence="2">R-o-18</strain>
        <tissue evidence="2">Leaf</tissue>
    </source>
</reference>
<organism evidence="2 3">
    <name type="scientific">Brassica rapa subsp. trilocularis</name>
    <dbReference type="NCBI Taxonomy" id="1813537"/>
    <lineage>
        <taxon>Eukaryota</taxon>
        <taxon>Viridiplantae</taxon>
        <taxon>Streptophyta</taxon>
        <taxon>Embryophyta</taxon>
        <taxon>Tracheophyta</taxon>
        <taxon>Spermatophyta</taxon>
        <taxon>Magnoliopsida</taxon>
        <taxon>eudicotyledons</taxon>
        <taxon>Gunneridae</taxon>
        <taxon>Pentapetalae</taxon>
        <taxon>rosids</taxon>
        <taxon>malvids</taxon>
        <taxon>Brassicales</taxon>
        <taxon>Brassicaceae</taxon>
        <taxon>Brassiceae</taxon>
        <taxon>Brassica</taxon>
    </lineage>
</organism>
<evidence type="ECO:0008006" key="4">
    <source>
        <dbReference type="Google" id="ProtNLM"/>
    </source>
</evidence>
<dbReference type="Proteomes" id="UP000823674">
    <property type="component" value="Chromosome A07"/>
</dbReference>
<comment type="caution">
    <text evidence="2">The sequence shown here is derived from an EMBL/GenBank/DDBJ whole genome shotgun (WGS) entry which is preliminary data.</text>
</comment>
<evidence type="ECO:0000313" key="3">
    <source>
        <dbReference type="Proteomes" id="UP000823674"/>
    </source>
</evidence>
<evidence type="ECO:0000313" key="2">
    <source>
        <dbReference type="EMBL" id="KAG5380460.1"/>
    </source>
</evidence>
<feature type="region of interest" description="Disordered" evidence="1">
    <location>
        <begin position="170"/>
        <end position="216"/>
    </location>
</feature>
<proteinExistence type="predicted"/>
<gene>
    <name evidence="2" type="primary">A07g507810.1_BraROA</name>
    <name evidence="2" type="ORF">IGI04_028302</name>
</gene>
<name>A0ABQ7L1J5_BRACM</name>
<evidence type="ECO:0000256" key="1">
    <source>
        <dbReference type="SAM" id="MobiDB-lite"/>
    </source>
</evidence>
<dbReference type="EMBL" id="JADBGQ010000009">
    <property type="protein sequence ID" value="KAG5380460.1"/>
    <property type="molecule type" value="Genomic_DNA"/>
</dbReference>